<keyword evidence="3" id="KW-0456">Lyase</keyword>
<sequence length="275" mass="29858">MESTLLEKLKNGGNVYGTCITSTGPMWPSAVKKTGVDFVFIDTEHIPIGRTEMAVLCQQFRHLGITPIVRIPCPDPYLACQAIDAGAKGIVAPYLESVAQVTELVGATKYRPLKGKILQNYLSGAVRIPENMQEYVAKYNAGNICIANIESVPAMDNLDALLSVPGLDAVFIGPHDLSVSLGLPEQYDHPEFEKAVSYIIRTTRAKGLAIGIHFSLEPERQIQWMKEGANIVVHSFDVALFVQKLNADFDKIKRAAGDPAAGDVPTASNDHSLIV</sequence>
<proteinExistence type="inferred from homology"/>
<dbReference type="Gene3D" id="3.20.20.60">
    <property type="entry name" value="Phosphoenolpyruvate-binding domains"/>
    <property type="match status" value="1"/>
</dbReference>
<dbReference type="OrthoDB" id="86160at2"/>
<dbReference type="GO" id="GO:0016832">
    <property type="term" value="F:aldehyde-lyase activity"/>
    <property type="evidence" value="ECO:0007669"/>
    <property type="project" value="TreeGrafter"/>
</dbReference>
<dbReference type="PANTHER" id="PTHR30502">
    <property type="entry name" value="2-KETO-3-DEOXY-L-RHAMNONATE ALDOLASE"/>
    <property type="match status" value="1"/>
</dbReference>
<evidence type="ECO:0000259" key="4">
    <source>
        <dbReference type="Pfam" id="PF03328"/>
    </source>
</evidence>
<reference evidence="5 6" key="1">
    <citation type="submission" date="2018-03" db="EMBL/GenBank/DDBJ databases">
        <title>Genomic Encyclopedia of Archaeal and Bacterial Type Strains, Phase II (KMG-II): from individual species to whole genera.</title>
        <authorList>
            <person name="Goeker M."/>
        </authorList>
    </citation>
    <scope>NUCLEOTIDE SEQUENCE [LARGE SCALE GENOMIC DNA]</scope>
    <source>
        <strain evidence="5 6">DSM 29057</strain>
    </source>
</reference>
<dbReference type="InterPro" id="IPR015813">
    <property type="entry name" value="Pyrv/PenolPyrv_kinase-like_dom"/>
</dbReference>
<organism evidence="5 6">
    <name type="scientific">Dyadobacter jiangsuensis</name>
    <dbReference type="NCBI Taxonomy" id="1591085"/>
    <lineage>
        <taxon>Bacteria</taxon>
        <taxon>Pseudomonadati</taxon>
        <taxon>Bacteroidota</taxon>
        <taxon>Cytophagia</taxon>
        <taxon>Cytophagales</taxon>
        <taxon>Spirosomataceae</taxon>
        <taxon>Dyadobacter</taxon>
    </lineage>
</organism>
<dbReference type="PANTHER" id="PTHR30502:SF0">
    <property type="entry name" value="PHOSPHOENOLPYRUVATE CARBOXYLASE FAMILY PROTEIN"/>
    <property type="match status" value="1"/>
</dbReference>
<name>A0A2P8GFF1_9BACT</name>
<accession>A0A2P8GFF1</accession>
<evidence type="ECO:0000313" key="5">
    <source>
        <dbReference type="EMBL" id="PSL32650.1"/>
    </source>
</evidence>
<dbReference type="SUPFAM" id="SSF51621">
    <property type="entry name" value="Phosphoenolpyruvate/pyruvate domain"/>
    <property type="match status" value="1"/>
</dbReference>
<dbReference type="InterPro" id="IPR040442">
    <property type="entry name" value="Pyrv_kinase-like_dom_sf"/>
</dbReference>
<dbReference type="InterPro" id="IPR050251">
    <property type="entry name" value="HpcH-HpaI_aldolase"/>
</dbReference>
<dbReference type="EMBL" id="PYAS01000002">
    <property type="protein sequence ID" value="PSL32650.1"/>
    <property type="molecule type" value="Genomic_DNA"/>
</dbReference>
<gene>
    <name evidence="5" type="ORF">CLV60_102368</name>
</gene>
<comment type="caution">
    <text evidence="5">The sequence shown here is derived from an EMBL/GenBank/DDBJ whole genome shotgun (WGS) entry which is preliminary data.</text>
</comment>
<evidence type="ECO:0000313" key="6">
    <source>
        <dbReference type="Proteomes" id="UP000241964"/>
    </source>
</evidence>
<dbReference type="GO" id="GO:0046872">
    <property type="term" value="F:metal ion binding"/>
    <property type="evidence" value="ECO:0007669"/>
    <property type="project" value="UniProtKB-KW"/>
</dbReference>
<dbReference type="Proteomes" id="UP000241964">
    <property type="component" value="Unassembled WGS sequence"/>
</dbReference>
<evidence type="ECO:0000256" key="2">
    <source>
        <dbReference type="ARBA" id="ARBA00022723"/>
    </source>
</evidence>
<dbReference type="InterPro" id="IPR005000">
    <property type="entry name" value="Aldolase/citrate-lyase_domain"/>
</dbReference>
<feature type="domain" description="HpcH/HpaI aldolase/citrate lyase" evidence="4">
    <location>
        <begin position="29"/>
        <end position="242"/>
    </location>
</feature>
<dbReference type="RefSeq" id="WP_106594275.1">
    <property type="nucleotide sequence ID" value="NZ_PYAS01000002.1"/>
</dbReference>
<dbReference type="GO" id="GO:0005737">
    <property type="term" value="C:cytoplasm"/>
    <property type="evidence" value="ECO:0007669"/>
    <property type="project" value="TreeGrafter"/>
</dbReference>
<keyword evidence="6" id="KW-1185">Reference proteome</keyword>
<comment type="similarity">
    <text evidence="1">Belongs to the HpcH/HpaI aldolase family.</text>
</comment>
<protein>
    <submittedName>
        <fullName evidence="5">4-hydroxy-2-oxoheptanedioate aldolase</fullName>
    </submittedName>
</protein>
<dbReference type="AlphaFoldDB" id="A0A2P8GFF1"/>
<keyword evidence="2" id="KW-0479">Metal-binding</keyword>
<evidence type="ECO:0000256" key="3">
    <source>
        <dbReference type="ARBA" id="ARBA00023239"/>
    </source>
</evidence>
<evidence type="ECO:0000256" key="1">
    <source>
        <dbReference type="ARBA" id="ARBA00005568"/>
    </source>
</evidence>
<dbReference type="Pfam" id="PF03328">
    <property type="entry name" value="HpcH_HpaI"/>
    <property type="match status" value="1"/>
</dbReference>